<gene>
    <name evidence="1" type="ORF">C5167_043806</name>
</gene>
<proteinExistence type="predicted"/>
<accession>A0A4Y7L8E5</accession>
<reference evidence="1 2" key="1">
    <citation type="journal article" date="2018" name="Science">
        <title>The opium poppy genome and morphinan production.</title>
        <authorList>
            <person name="Guo L."/>
            <person name="Winzer T."/>
            <person name="Yang X."/>
            <person name="Li Y."/>
            <person name="Ning Z."/>
            <person name="He Z."/>
            <person name="Teodor R."/>
            <person name="Lu Y."/>
            <person name="Bowser T.A."/>
            <person name="Graham I.A."/>
            <person name="Ye K."/>
        </authorList>
    </citation>
    <scope>NUCLEOTIDE SEQUENCE [LARGE SCALE GENOMIC DNA]</scope>
    <source>
        <strain evidence="2">cv. HN1</strain>
        <tissue evidence="1">Leaves</tissue>
    </source>
</reference>
<dbReference type="EMBL" id="CM010724">
    <property type="protein sequence ID" value="RZC81227.1"/>
    <property type="molecule type" value="Genomic_DNA"/>
</dbReference>
<name>A0A4Y7L8E5_PAPSO</name>
<keyword evidence="2" id="KW-1185">Reference proteome</keyword>
<organism evidence="1 2">
    <name type="scientific">Papaver somniferum</name>
    <name type="common">Opium poppy</name>
    <dbReference type="NCBI Taxonomy" id="3469"/>
    <lineage>
        <taxon>Eukaryota</taxon>
        <taxon>Viridiplantae</taxon>
        <taxon>Streptophyta</taxon>
        <taxon>Embryophyta</taxon>
        <taxon>Tracheophyta</taxon>
        <taxon>Spermatophyta</taxon>
        <taxon>Magnoliopsida</taxon>
        <taxon>Ranunculales</taxon>
        <taxon>Papaveraceae</taxon>
        <taxon>Papaveroideae</taxon>
        <taxon>Papaver</taxon>
    </lineage>
</organism>
<dbReference type="Gramene" id="RZC81227">
    <property type="protein sequence ID" value="RZC81227"/>
    <property type="gene ID" value="C5167_043806"/>
</dbReference>
<evidence type="ECO:0000313" key="2">
    <source>
        <dbReference type="Proteomes" id="UP000316621"/>
    </source>
</evidence>
<sequence>MAVTPSQTADDGCVATARWGWTVGGEVICRKLMMDGGAKAVNWMQCSGGMYWWRCKLCMRCRWKVVVQRAKAR</sequence>
<evidence type="ECO:0000313" key="1">
    <source>
        <dbReference type="EMBL" id="RZC81227.1"/>
    </source>
</evidence>
<dbReference type="AlphaFoldDB" id="A0A4Y7L8E5"/>
<dbReference type="Proteomes" id="UP000316621">
    <property type="component" value="Chromosome 10"/>
</dbReference>
<protein>
    <submittedName>
        <fullName evidence="1">Uncharacterized protein</fullName>
    </submittedName>
</protein>